<feature type="domain" description="HTH arsR-type" evidence="2">
    <location>
        <begin position="3"/>
        <end position="34"/>
    </location>
</feature>
<keyword evidence="1" id="KW-1133">Transmembrane helix</keyword>
<dbReference type="SUPFAM" id="SSF46785">
    <property type="entry name" value="Winged helix' DNA-binding domain"/>
    <property type="match status" value="1"/>
</dbReference>
<evidence type="ECO:0000313" key="3">
    <source>
        <dbReference type="EMBL" id="TFV39508.1"/>
    </source>
</evidence>
<organism evidence="3 4">
    <name type="scientific">Bradyrhizobium frederickii</name>
    <dbReference type="NCBI Taxonomy" id="2560054"/>
    <lineage>
        <taxon>Bacteria</taxon>
        <taxon>Pseudomonadati</taxon>
        <taxon>Pseudomonadota</taxon>
        <taxon>Alphaproteobacteria</taxon>
        <taxon>Hyphomicrobiales</taxon>
        <taxon>Nitrobacteraceae</taxon>
        <taxon>Bradyrhizobium</taxon>
    </lineage>
</organism>
<comment type="caution">
    <text evidence="3">The sequence shown here is derived from an EMBL/GenBank/DDBJ whole genome shotgun (WGS) entry which is preliminary data.</text>
</comment>
<dbReference type="InterPro" id="IPR001845">
    <property type="entry name" value="HTH_ArsR_DNA-bd_dom"/>
</dbReference>
<accession>A0A4Y9L7G3</accession>
<dbReference type="InterPro" id="IPR036388">
    <property type="entry name" value="WH-like_DNA-bd_sf"/>
</dbReference>
<protein>
    <submittedName>
        <fullName evidence="3">Transcriptional regulator</fullName>
    </submittedName>
</protein>
<evidence type="ECO:0000256" key="1">
    <source>
        <dbReference type="SAM" id="Phobius"/>
    </source>
</evidence>
<dbReference type="EMBL" id="SPQU01000005">
    <property type="protein sequence ID" value="TFV39508.1"/>
    <property type="molecule type" value="Genomic_DNA"/>
</dbReference>
<dbReference type="CDD" id="cd00090">
    <property type="entry name" value="HTH_ARSR"/>
    <property type="match status" value="1"/>
</dbReference>
<name>A0A4Y9L7G3_9BRAD</name>
<dbReference type="OrthoDB" id="9790747at2"/>
<feature type="transmembrane region" description="Helical" evidence="1">
    <location>
        <begin position="73"/>
        <end position="94"/>
    </location>
</feature>
<gene>
    <name evidence="3" type="ORF">E4K66_14055</name>
</gene>
<evidence type="ECO:0000313" key="4">
    <source>
        <dbReference type="Proteomes" id="UP000298225"/>
    </source>
</evidence>
<dbReference type="Pfam" id="PF01022">
    <property type="entry name" value="HTH_5"/>
    <property type="match status" value="1"/>
</dbReference>
<keyword evidence="1" id="KW-0812">Transmembrane</keyword>
<keyword evidence="1" id="KW-0472">Membrane</keyword>
<dbReference type="InterPro" id="IPR011991">
    <property type="entry name" value="ArsR-like_HTH"/>
</dbReference>
<dbReference type="InterPro" id="IPR036390">
    <property type="entry name" value="WH_DNA-bd_sf"/>
</dbReference>
<dbReference type="GO" id="GO:0003700">
    <property type="term" value="F:DNA-binding transcription factor activity"/>
    <property type="evidence" value="ECO:0007669"/>
    <property type="project" value="InterPro"/>
</dbReference>
<dbReference type="Proteomes" id="UP000298225">
    <property type="component" value="Unassembled WGS sequence"/>
</dbReference>
<reference evidence="3 4" key="1">
    <citation type="submission" date="2019-03" db="EMBL/GenBank/DDBJ databases">
        <title>Bradyrhizobium strains diversity isolated from Chamaecrista fasciculata.</title>
        <authorList>
            <person name="Urquiaga M.C.O."/>
            <person name="Hungria M."/>
            <person name="Delamuta J.R.M."/>
        </authorList>
    </citation>
    <scope>NUCLEOTIDE SEQUENCE [LARGE SCALE GENOMIC DNA]</scope>
    <source>
        <strain evidence="3 4">CNPSo 3424</strain>
    </source>
</reference>
<sequence>MRLRKGNRSVREISDGLNASRPAVSQHLRVLKDAILQRPEGHDRAGAARGGRRVFTEPLGSWWPPTRLVAPPLLAWTIGTISVVVGWLAVELALQSSSTHRRQF</sequence>
<keyword evidence="4" id="KW-1185">Reference proteome</keyword>
<dbReference type="AlphaFoldDB" id="A0A4Y9L7G3"/>
<proteinExistence type="predicted"/>
<dbReference type="RefSeq" id="WP_135169330.1">
    <property type="nucleotide sequence ID" value="NZ_SPQU01000005.1"/>
</dbReference>
<dbReference type="Gene3D" id="1.10.10.10">
    <property type="entry name" value="Winged helix-like DNA-binding domain superfamily/Winged helix DNA-binding domain"/>
    <property type="match status" value="1"/>
</dbReference>
<evidence type="ECO:0000259" key="2">
    <source>
        <dbReference type="Pfam" id="PF01022"/>
    </source>
</evidence>